<dbReference type="Gene3D" id="3.30.530.20">
    <property type="match status" value="1"/>
</dbReference>
<organism evidence="4 5">
    <name type="scientific">Staphylococcus auricularis</name>
    <dbReference type="NCBI Taxonomy" id="29379"/>
    <lineage>
        <taxon>Bacteria</taxon>
        <taxon>Bacillati</taxon>
        <taxon>Bacillota</taxon>
        <taxon>Bacilli</taxon>
        <taxon>Bacillales</taxon>
        <taxon>Staphylococcaceae</taxon>
        <taxon>Staphylococcus</taxon>
    </lineage>
</organism>
<dbReference type="GeneID" id="64981452"/>
<evidence type="ECO:0000256" key="1">
    <source>
        <dbReference type="ARBA" id="ARBA00006817"/>
    </source>
</evidence>
<evidence type="ECO:0000313" key="5">
    <source>
        <dbReference type="Proteomes" id="UP000242470"/>
    </source>
</evidence>
<reference evidence="3" key="2">
    <citation type="submission" date="2023-07" db="EMBL/GenBank/DDBJ databases">
        <title>Evaluation of the beneficial properties of pineapple isolates.</title>
        <authorList>
            <person name="Adefiranye O."/>
        </authorList>
    </citation>
    <scope>NUCLEOTIDE SEQUENCE</scope>
    <source>
        <strain evidence="3">PAPLE_T1</strain>
    </source>
</reference>
<dbReference type="AlphaFoldDB" id="A0AAP8TTG4"/>
<comment type="similarity">
    <text evidence="1">Belongs to the AHA1 family.</text>
</comment>
<dbReference type="Pfam" id="PF08327">
    <property type="entry name" value="AHSA1"/>
    <property type="match status" value="1"/>
</dbReference>
<reference evidence="4 5" key="1">
    <citation type="submission" date="2017-08" db="EMBL/GenBank/DDBJ databases">
        <title>Draft genome sequences of 64 type strains of genus Staph aureus.</title>
        <authorList>
            <person name="Cole K."/>
            <person name="Golubchik T."/>
            <person name="Russell J."/>
            <person name="Foster D."/>
            <person name="Llewelyn M."/>
            <person name="Wilson D."/>
            <person name="Crook D."/>
            <person name="Paul J."/>
        </authorList>
    </citation>
    <scope>NUCLEOTIDE SEQUENCE [LARGE SCALE GENOMIC DNA]</scope>
    <source>
        <strain evidence="4 5">NCTC 12101</strain>
    </source>
</reference>
<sequence>MAIEQQHNKIVFTRTFEAPVQAVYQAYTDRTQFEQWFHPEGATTEVYQFDVKPGGRAFFAIKAPQGTSYTVMKYNKVVPHQCIDYYDYFADEKGNVDKNMIGMHNIIELKDLSDRTELTSTAVLPTETAAKKLLEMGVEAGMESTFDHLEQLLARN</sequence>
<proteinExistence type="inferred from homology"/>
<accession>A0AAP8TTG4</accession>
<name>A0AAP8TTG4_9STAP</name>
<dbReference type="Proteomes" id="UP001171687">
    <property type="component" value="Unassembled WGS sequence"/>
</dbReference>
<dbReference type="CDD" id="cd07814">
    <property type="entry name" value="SRPBCC_CalC_Aha1-like"/>
    <property type="match status" value="1"/>
</dbReference>
<evidence type="ECO:0000313" key="4">
    <source>
        <dbReference type="EMBL" id="PNZ68100.1"/>
    </source>
</evidence>
<dbReference type="EMBL" id="PPQW01000021">
    <property type="protein sequence ID" value="PNZ68100.1"/>
    <property type="molecule type" value="Genomic_DNA"/>
</dbReference>
<dbReference type="SUPFAM" id="SSF55961">
    <property type="entry name" value="Bet v1-like"/>
    <property type="match status" value="1"/>
</dbReference>
<dbReference type="RefSeq" id="WP_059107459.1">
    <property type="nucleotide sequence ID" value="NZ_AP024589.1"/>
</dbReference>
<dbReference type="InterPro" id="IPR013538">
    <property type="entry name" value="ASHA1/2-like_C"/>
</dbReference>
<protein>
    <submittedName>
        <fullName evidence="4">SRPBCC domain-containing protein</fullName>
    </submittedName>
</protein>
<dbReference type="Proteomes" id="UP000242470">
    <property type="component" value="Unassembled WGS sequence"/>
</dbReference>
<gene>
    <name evidence="4" type="ORF">CD158_04880</name>
    <name evidence="3" type="ORF">QYH67_08670</name>
</gene>
<comment type="caution">
    <text evidence="4">The sequence shown here is derived from an EMBL/GenBank/DDBJ whole genome shotgun (WGS) entry which is preliminary data.</text>
</comment>
<dbReference type="EMBL" id="JAUHQC010000011">
    <property type="protein sequence ID" value="MDN4533631.1"/>
    <property type="molecule type" value="Genomic_DNA"/>
</dbReference>
<evidence type="ECO:0000259" key="2">
    <source>
        <dbReference type="Pfam" id="PF08327"/>
    </source>
</evidence>
<dbReference type="InterPro" id="IPR023393">
    <property type="entry name" value="START-like_dom_sf"/>
</dbReference>
<feature type="domain" description="Activator of Hsp90 ATPase homologue 1/2-like C-terminal" evidence="2">
    <location>
        <begin position="18"/>
        <end position="153"/>
    </location>
</feature>
<evidence type="ECO:0000313" key="3">
    <source>
        <dbReference type="EMBL" id="MDN4533631.1"/>
    </source>
</evidence>